<reference evidence="4 5" key="1">
    <citation type="submission" date="2016-01" db="EMBL/GenBank/DDBJ databases">
        <title>Annotation of Pseudomonas oryzihabitans USDA-ARS-USMARC-56511.</title>
        <authorList>
            <person name="Harhay G.P."/>
            <person name="Harhay D.M."/>
            <person name="Smith T.P.L."/>
            <person name="Bono J.L."/>
            <person name="Heaton M.P."/>
            <person name="Clawson M.L."/>
            <person name="Chitko-Mckown C.G."/>
            <person name="Capik S.F."/>
            <person name="DeDonder K.D."/>
            <person name="Apley M.D."/>
            <person name="Lubbers B.V."/>
            <person name="White B.J."/>
            <person name="Larson R.L."/>
        </authorList>
    </citation>
    <scope>NUCLEOTIDE SEQUENCE [LARGE SCALE GENOMIC DNA]</scope>
    <source>
        <strain evidence="4 5">USDA-ARS-USMARC-56511</strain>
    </source>
</reference>
<gene>
    <name evidence="4" type="ORF">APT59_01525</name>
</gene>
<keyword evidence="2" id="KW-0012">Acyltransferase</keyword>
<dbReference type="Gene3D" id="3.40.630.30">
    <property type="match status" value="2"/>
</dbReference>
<dbReference type="Proteomes" id="UP000064137">
    <property type="component" value="Chromosome"/>
</dbReference>
<dbReference type="InterPro" id="IPR000182">
    <property type="entry name" value="GNAT_dom"/>
</dbReference>
<dbReference type="Pfam" id="PF00583">
    <property type="entry name" value="Acetyltransf_1"/>
    <property type="match status" value="1"/>
</dbReference>
<evidence type="ECO:0000313" key="5">
    <source>
        <dbReference type="Proteomes" id="UP000064137"/>
    </source>
</evidence>
<organism evidence="4 5">
    <name type="scientific">Pseudomonas oryzihabitans</name>
    <dbReference type="NCBI Taxonomy" id="47885"/>
    <lineage>
        <taxon>Bacteria</taxon>
        <taxon>Pseudomonadati</taxon>
        <taxon>Pseudomonadota</taxon>
        <taxon>Gammaproteobacteria</taxon>
        <taxon>Pseudomonadales</taxon>
        <taxon>Pseudomonadaceae</taxon>
        <taxon>Pseudomonas</taxon>
    </lineage>
</organism>
<evidence type="ECO:0000256" key="1">
    <source>
        <dbReference type="ARBA" id="ARBA00022679"/>
    </source>
</evidence>
<dbReference type="KEGG" id="por:APT59_01525"/>
<protein>
    <submittedName>
        <fullName evidence="4">GCN5 family acetyltransferase</fullName>
    </submittedName>
</protein>
<sequence>MSTPAIHIEPLTETGLPAATEVVRLAFATWMGAAEPGEFWNDRDYVRSRFAAPHTAWFKALDAGRLVGAVCVTRWGRHGILGPLAVHPDYWDAKVAKALMGAAVEQLDAWQLVHAGLFTFPDSPRHLGLYQGFGFWPRTLTAMMARPVQTQPAPPALRFSLAATPDRLLAACAELGRANAPGLDVSAEMAAVREQGLGESLVLEDKAGRMESFAVCHFGPRSEAGSGVCYVKCAAVLPGVGAEARFARLIAACDGLARDHGQQRLLAGVNTARRGAYQWLLAQGFRSEILGITLHRGEAHYDHPEVWLLDDWR</sequence>
<dbReference type="SUPFAM" id="SSF55729">
    <property type="entry name" value="Acyl-CoA N-acyltransferases (Nat)"/>
    <property type="match status" value="1"/>
</dbReference>
<feature type="domain" description="N-acetyltransferase" evidence="3">
    <location>
        <begin position="6"/>
        <end position="164"/>
    </location>
</feature>
<dbReference type="InterPro" id="IPR050832">
    <property type="entry name" value="Bact_Acetyltransf"/>
</dbReference>
<dbReference type="PANTHER" id="PTHR43877">
    <property type="entry name" value="AMINOALKYLPHOSPHONATE N-ACETYLTRANSFERASE-RELATED-RELATED"/>
    <property type="match status" value="1"/>
</dbReference>
<dbReference type="CDD" id="cd04301">
    <property type="entry name" value="NAT_SF"/>
    <property type="match status" value="1"/>
</dbReference>
<keyword evidence="1 4" id="KW-0808">Transferase</keyword>
<dbReference type="AlphaFoldDB" id="A0A0U4W4V1"/>
<dbReference type="PROSITE" id="PS51186">
    <property type="entry name" value="GNAT"/>
    <property type="match status" value="1"/>
</dbReference>
<dbReference type="OrthoDB" id="9797178at2"/>
<evidence type="ECO:0000313" key="4">
    <source>
        <dbReference type="EMBL" id="ALZ82949.1"/>
    </source>
</evidence>
<evidence type="ECO:0000256" key="2">
    <source>
        <dbReference type="ARBA" id="ARBA00023315"/>
    </source>
</evidence>
<dbReference type="RefSeq" id="WP_059313244.1">
    <property type="nucleotide sequence ID" value="NZ_CP013987.1"/>
</dbReference>
<dbReference type="InterPro" id="IPR016181">
    <property type="entry name" value="Acyl_CoA_acyltransferase"/>
</dbReference>
<dbReference type="EMBL" id="CP013987">
    <property type="protein sequence ID" value="ALZ82949.1"/>
    <property type="molecule type" value="Genomic_DNA"/>
</dbReference>
<name>A0A0U4W4V1_9PSED</name>
<evidence type="ECO:0000259" key="3">
    <source>
        <dbReference type="PROSITE" id="PS51186"/>
    </source>
</evidence>
<proteinExistence type="predicted"/>
<accession>A0A0U4W4V1</accession>
<dbReference type="GO" id="GO:0016747">
    <property type="term" value="F:acyltransferase activity, transferring groups other than amino-acyl groups"/>
    <property type="evidence" value="ECO:0007669"/>
    <property type="project" value="InterPro"/>
</dbReference>